<proteinExistence type="predicted"/>
<sequence length="96" mass="10919">MLRTKMRNPALPYIRVSERPCSLNHKTGTMGGLPNGHHWPDPDPTHSSYGPHRKCSQHNHAPINILPAEGEPAYLSGDFSPTYSWYPRERMLIKTD</sequence>
<dbReference type="EMBL" id="BGPR01013977">
    <property type="protein sequence ID" value="GBN63144.1"/>
    <property type="molecule type" value="Genomic_DNA"/>
</dbReference>
<feature type="region of interest" description="Disordered" evidence="1">
    <location>
        <begin position="22"/>
        <end position="58"/>
    </location>
</feature>
<evidence type="ECO:0000313" key="3">
    <source>
        <dbReference type="Proteomes" id="UP000499080"/>
    </source>
</evidence>
<evidence type="ECO:0000313" key="2">
    <source>
        <dbReference type="EMBL" id="GBN63144.1"/>
    </source>
</evidence>
<protein>
    <submittedName>
        <fullName evidence="2">Uncharacterized protein</fullName>
    </submittedName>
</protein>
<accession>A0A4Y2QIL0</accession>
<dbReference type="AlphaFoldDB" id="A0A4Y2QIL0"/>
<keyword evidence="3" id="KW-1185">Reference proteome</keyword>
<dbReference type="Proteomes" id="UP000499080">
    <property type="component" value="Unassembled WGS sequence"/>
</dbReference>
<gene>
    <name evidence="2" type="ORF">AVEN_199018_1</name>
</gene>
<comment type="caution">
    <text evidence="2">The sequence shown here is derived from an EMBL/GenBank/DDBJ whole genome shotgun (WGS) entry which is preliminary data.</text>
</comment>
<name>A0A4Y2QIL0_ARAVE</name>
<reference evidence="2 3" key="1">
    <citation type="journal article" date="2019" name="Sci. Rep.">
        <title>Orb-weaving spider Araneus ventricosus genome elucidates the spidroin gene catalogue.</title>
        <authorList>
            <person name="Kono N."/>
            <person name="Nakamura H."/>
            <person name="Ohtoshi R."/>
            <person name="Moran D.A.P."/>
            <person name="Shinohara A."/>
            <person name="Yoshida Y."/>
            <person name="Fujiwara M."/>
            <person name="Mori M."/>
            <person name="Tomita M."/>
            <person name="Arakawa K."/>
        </authorList>
    </citation>
    <scope>NUCLEOTIDE SEQUENCE [LARGE SCALE GENOMIC DNA]</scope>
</reference>
<evidence type="ECO:0000256" key="1">
    <source>
        <dbReference type="SAM" id="MobiDB-lite"/>
    </source>
</evidence>
<organism evidence="2 3">
    <name type="scientific">Araneus ventricosus</name>
    <name type="common">Orbweaver spider</name>
    <name type="synonym">Epeira ventricosa</name>
    <dbReference type="NCBI Taxonomy" id="182803"/>
    <lineage>
        <taxon>Eukaryota</taxon>
        <taxon>Metazoa</taxon>
        <taxon>Ecdysozoa</taxon>
        <taxon>Arthropoda</taxon>
        <taxon>Chelicerata</taxon>
        <taxon>Arachnida</taxon>
        <taxon>Araneae</taxon>
        <taxon>Araneomorphae</taxon>
        <taxon>Entelegynae</taxon>
        <taxon>Araneoidea</taxon>
        <taxon>Araneidae</taxon>
        <taxon>Araneus</taxon>
    </lineage>
</organism>